<dbReference type="InterPro" id="IPR046347">
    <property type="entry name" value="bZIP_sf"/>
</dbReference>
<dbReference type="SUPFAM" id="SSF57959">
    <property type="entry name" value="Leucine zipper domain"/>
    <property type="match status" value="1"/>
</dbReference>
<feature type="region of interest" description="Disordered" evidence="8">
    <location>
        <begin position="1"/>
        <end position="22"/>
    </location>
</feature>
<evidence type="ECO:0000256" key="1">
    <source>
        <dbReference type="ARBA" id="ARBA00004123"/>
    </source>
</evidence>
<evidence type="ECO:0000313" key="10">
    <source>
        <dbReference type="EMBL" id="WZH48653.1"/>
    </source>
</evidence>
<feature type="region of interest" description="Disordered" evidence="8">
    <location>
        <begin position="237"/>
        <end position="259"/>
    </location>
</feature>
<feature type="compositionally biased region" description="Polar residues" evidence="8">
    <location>
        <begin position="39"/>
        <end position="62"/>
    </location>
</feature>
<comment type="subcellular location">
    <subcellularLocation>
        <location evidence="1">Nucleus</location>
    </subcellularLocation>
</comment>
<keyword evidence="6" id="KW-0834">Unfolded protein response</keyword>
<evidence type="ECO:0000256" key="5">
    <source>
        <dbReference type="ARBA" id="ARBA00023163"/>
    </source>
</evidence>
<evidence type="ECO:0000256" key="8">
    <source>
        <dbReference type="SAM" id="MobiDB-lite"/>
    </source>
</evidence>
<keyword evidence="5" id="KW-0804">Transcription</keyword>
<sequence>MEFKDSPMAQFQDSPTESLMSIPGENFASLFAVTTPSATSTMNPMEMMTPQSCSEDQTSSFTHIKEEEDASSTPSPSPTPEKKTAKKRKSWGQVLPEPKTSLPPRKRAKTDDEKEQRRVERVLRNRRAAQSSRERKRQEVEALEKRNQELEAAYKKLQEDHANVVMQLQQAHSSGLVTRSSTLESFQENPSLSQGLFNPQATHTGVDELVSSNTTVDPTALSPQLLPVAESFEETLDQEPSKEAKLEQTESTSPDLTQRPAAMLSDLQCHMSAEMPKSFLLSQTSMALTSAWLLQLQMTLLSALAALMFFQRPLTQIAVSLKAGISLHPTPQLLATIIWLVTLPRSVSTTTSTSVSSSTTMQMPSRQNLWQRATSPLRPVATSPRRTNLRFKSLRKILSSSPILARPLADATLVALRLVTEGCDNQVEVLRRGTDGSRGQDDELTRYLTSMALPSRELLMTLLWAIRLEERRIQHETGEVLEVETRSQLHTHQPTVKTVLPVLPEEEFDWADAREGVLRGEDLS</sequence>
<organism evidence="10 11">
    <name type="scientific">Fusarium acuminatum</name>
    <dbReference type="NCBI Taxonomy" id="5515"/>
    <lineage>
        <taxon>Eukaryota</taxon>
        <taxon>Fungi</taxon>
        <taxon>Dikarya</taxon>
        <taxon>Ascomycota</taxon>
        <taxon>Pezizomycotina</taxon>
        <taxon>Sordariomycetes</taxon>
        <taxon>Hypocreomycetidae</taxon>
        <taxon>Hypocreales</taxon>
        <taxon>Nectriaceae</taxon>
        <taxon>Fusarium</taxon>
        <taxon>Fusarium tricinctum species complex</taxon>
    </lineage>
</organism>
<gene>
    <name evidence="10" type="ORF">QYS62_009833</name>
</gene>
<dbReference type="EMBL" id="CP151265">
    <property type="protein sequence ID" value="WZH48653.1"/>
    <property type="molecule type" value="Genomic_DNA"/>
</dbReference>
<feature type="region of interest" description="Disordered" evidence="8">
    <location>
        <begin position="39"/>
        <end position="141"/>
    </location>
</feature>
<comment type="similarity">
    <text evidence="2">Belongs to the bZIP family.</text>
</comment>
<dbReference type="PANTHER" id="PTHR46714:SF6">
    <property type="entry name" value="TRANSCRIPTIONAL ACTIVATOR HAC1"/>
    <property type="match status" value="1"/>
</dbReference>
<dbReference type="SMART" id="SM00338">
    <property type="entry name" value="BRLZ"/>
    <property type="match status" value="1"/>
</dbReference>
<keyword evidence="11" id="KW-1185">Reference proteome</keyword>
<evidence type="ECO:0000259" key="9">
    <source>
        <dbReference type="PROSITE" id="PS50217"/>
    </source>
</evidence>
<dbReference type="Gene3D" id="1.20.5.170">
    <property type="match status" value="1"/>
</dbReference>
<evidence type="ECO:0000313" key="11">
    <source>
        <dbReference type="Proteomes" id="UP001489902"/>
    </source>
</evidence>
<dbReference type="InterPro" id="IPR004827">
    <property type="entry name" value="bZIP"/>
</dbReference>
<keyword evidence="7" id="KW-0539">Nucleus</keyword>
<dbReference type="PROSITE" id="PS50217">
    <property type="entry name" value="BZIP"/>
    <property type="match status" value="1"/>
</dbReference>
<name>A0ABZ2X9W7_9HYPO</name>
<keyword evidence="4" id="KW-0238">DNA-binding</keyword>
<proteinExistence type="inferred from homology"/>
<accession>A0ABZ2X9W7</accession>
<feature type="compositionally biased region" description="Basic and acidic residues" evidence="8">
    <location>
        <begin position="239"/>
        <end position="248"/>
    </location>
</feature>
<keyword evidence="3" id="KW-0805">Transcription regulation</keyword>
<evidence type="ECO:0000256" key="6">
    <source>
        <dbReference type="ARBA" id="ARBA00023230"/>
    </source>
</evidence>
<dbReference type="PANTHER" id="PTHR46714">
    <property type="entry name" value="TRANSCRIPTIONAL ACTIVATOR HAC1"/>
    <property type="match status" value="1"/>
</dbReference>
<reference evidence="10 11" key="1">
    <citation type="submission" date="2024-04" db="EMBL/GenBank/DDBJ databases">
        <title>Complete genome sequence of Fusarium acuminatum.</title>
        <authorList>
            <person name="Lan B."/>
        </authorList>
    </citation>
    <scope>NUCLEOTIDE SEQUENCE [LARGE SCALE GENOMIC DNA]</scope>
    <source>
        <strain evidence="10">1A</strain>
    </source>
</reference>
<evidence type="ECO:0000256" key="2">
    <source>
        <dbReference type="ARBA" id="ARBA00007163"/>
    </source>
</evidence>
<evidence type="ECO:0000256" key="3">
    <source>
        <dbReference type="ARBA" id="ARBA00023015"/>
    </source>
</evidence>
<evidence type="ECO:0000256" key="7">
    <source>
        <dbReference type="ARBA" id="ARBA00023242"/>
    </source>
</evidence>
<dbReference type="InterPro" id="IPR044280">
    <property type="entry name" value="Hac1/HY5"/>
</dbReference>
<feature type="compositionally biased region" description="Basic and acidic residues" evidence="8">
    <location>
        <begin position="132"/>
        <end position="141"/>
    </location>
</feature>
<dbReference type="Proteomes" id="UP001489902">
    <property type="component" value="Chromosome 6"/>
</dbReference>
<evidence type="ECO:0000256" key="4">
    <source>
        <dbReference type="ARBA" id="ARBA00023125"/>
    </source>
</evidence>
<protein>
    <submittedName>
        <fullName evidence="10">Transcriptional activator hac1</fullName>
    </submittedName>
</protein>
<feature type="compositionally biased region" description="Basic and acidic residues" evidence="8">
    <location>
        <begin position="109"/>
        <end position="123"/>
    </location>
</feature>
<dbReference type="Pfam" id="PF07716">
    <property type="entry name" value="bZIP_2"/>
    <property type="match status" value="1"/>
</dbReference>
<feature type="domain" description="BZIP" evidence="9">
    <location>
        <begin position="115"/>
        <end position="160"/>
    </location>
</feature>
<feature type="compositionally biased region" description="Polar residues" evidence="8">
    <location>
        <begin position="9"/>
        <end position="19"/>
    </location>
</feature>